<feature type="chain" id="PRO_5028280886" evidence="1">
    <location>
        <begin position="19"/>
        <end position="108"/>
    </location>
</feature>
<evidence type="ECO:0000313" key="3">
    <source>
        <dbReference type="RefSeq" id="XP_026104687.1"/>
    </source>
</evidence>
<dbReference type="OrthoDB" id="10003276at2759"/>
<dbReference type="GeneID" id="113076244"/>
<feature type="signal peptide" evidence="1">
    <location>
        <begin position="1"/>
        <end position="18"/>
    </location>
</feature>
<name>A0A6P6N6M6_CARAU</name>
<keyword evidence="1" id="KW-0732">Signal</keyword>
<reference evidence="3" key="1">
    <citation type="submission" date="2025-08" db="UniProtKB">
        <authorList>
            <consortium name="RefSeq"/>
        </authorList>
    </citation>
    <scope>IDENTIFICATION</scope>
    <source>
        <strain evidence="3">Wakin</strain>
        <tissue evidence="3">Muscle</tissue>
    </source>
</reference>
<sequence>MCLAFLFYYPVMNLSVCASLPNPTTLMTEMGAKDPATWLSMMSSKTWNDTSINQYQQTLKRIDQLVMVMDSDNNLSNNTGLIPDLKAIPSAPCVSGRATRSLSLPSGP</sequence>
<dbReference type="Proteomes" id="UP000515129">
    <property type="component" value="Unplaced"/>
</dbReference>
<evidence type="ECO:0000256" key="1">
    <source>
        <dbReference type="SAM" id="SignalP"/>
    </source>
</evidence>
<evidence type="ECO:0000313" key="2">
    <source>
        <dbReference type="Proteomes" id="UP000515129"/>
    </source>
</evidence>
<accession>A0A6P6N6M6</accession>
<gene>
    <name evidence="3" type="primary">LOC113076244</name>
</gene>
<keyword evidence="2" id="KW-1185">Reference proteome</keyword>
<dbReference type="KEGG" id="caua:113076244"/>
<proteinExistence type="predicted"/>
<organism evidence="2 3">
    <name type="scientific">Carassius auratus</name>
    <name type="common">Goldfish</name>
    <dbReference type="NCBI Taxonomy" id="7957"/>
    <lineage>
        <taxon>Eukaryota</taxon>
        <taxon>Metazoa</taxon>
        <taxon>Chordata</taxon>
        <taxon>Craniata</taxon>
        <taxon>Vertebrata</taxon>
        <taxon>Euteleostomi</taxon>
        <taxon>Actinopterygii</taxon>
        <taxon>Neopterygii</taxon>
        <taxon>Teleostei</taxon>
        <taxon>Ostariophysi</taxon>
        <taxon>Cypriniformes</taxon>
        <taxon>Cyprinidae</taxon>
        <taxon>Cyprininae</taxon>
        <taxon>Carassius</taxon>
    </lineage>
</organism>
<dbReference type="RefSeq" id="XP_026104687.1">
    <property type="nucleotide sequence ID" value="XM_026248902.1"/>
</dbReference>
<protein>
    <submittedName>
        <fullName evidence="3">DBH-like monooxygenase protein 2 homolog</fullName>
    </submittedName>
</protein>
<dbReference type="AlphaFoldDB" id="A0A6P6N6M6"/>